<evidence type="ECO:0000259" key="4">
    <source>
        <dbReference type="PROSITE" id="PS50181"/>
    </source>
</evidence>
<dbReference type="InterPro" id="IPR057207">
    <property type="entry name" value="FBXL15_LRR"/>
</dbReference>
<dbReference type="InterPro" id="IPR036047">
    <property type="entry name" value="F-box-like_dom_sf"/>
</dbReference>
<dbReference type="SUPFAM" id="SSF52047">
    <property type="entry name" value="RNI-like"/>
    <property type="match status" value="1"/>
</dbReference>
<dbReference type="Proteomes" id="UP000593571">
    <property type="component" value="Unassembled WGS sequence"/>
</dbReference>
<protein>
    <submittedName>
        <fullName evidence="5">F-box and leucine rich repeat protein 13</fullName>
    </submittedName>
</protein>
<dbReference type="AlphaFoldDB" id="A0A7J8D5M5"/>
<proteinExistence type="predicted"/>
<dbReference type="SUPFAM" id="SSF81383">
    <property type="entry name" value="F-box domain"/>
    <property type="match status" value="1"/>
</dbReference>
<dbReference type="Gene3D" id="3.80.10.10">
    <property type="entry name" value="Ribonuclease Inhibitor"/>
    <property type="match status" value="2"/>
</dbReference>
<dbReference type="Pfam" id="PF12937">
    <property type="entry name" value="F-box-like"/>
    <property type="match status" value="1"/>
</dbReference>
<dbReference type="Pfam" id="PF25372">
    <property type="entry name" value="DUF7885"/>
    <property type="match status" value="1"/>
</dbReference>
<feature type="domain" description="F-box" evidence="4">
    <location>
        <begin position="243"/>
        <end position="289"/>
    </location>
</feature>
<evidence type="ECO:0000256" key="2">
    <source>
        <dbReference type="ARBA" id="ARBA00022786"/>
    </source>
</evidence>
<gene>
    <name evidence="5" type="ORF">HJG63_004996</name>
</gene>
<keyword evidence="6" id="KW-1185">Reference proteome</keyword>
<dbReference type="PROSITE" id="PS50181">
    <property type="entry name" value="FBOX"/>
    <property type="match status" value="1"/>
</dbReference>
<name>A0A7J8D5M5_ROUAE</name>
<dbReference type="InterPro" id="IPR001611">
    <property type="entry name" value="Leu-rich_rpt"/>
</dbReference>
<dbReference type="InterPro" id="IPR032675">
    <property type="entry name" value="LRR_dom_sf"/>
</dbReference>
<evidence type="ECO:0000256" key="3">
    <source>
        <dbReference type="SAM" id="MobiDB-lite"/>
    </source>
</evidence>
<keyword evidence="1" id="KW-0433">Leucine-rich repeat</keyword>
<dbReference type="InterPro" id="IPR006553">
    <property type="entry name" value="Leu-rich_rpt_Cys-con_subtyp"/>
</dbReference>
<feature type="compositionally biased region" description="Polar residues" evidence="3">
    <location>
        <begin position="622"/>
        <end position="631"/>
    </location>
</feature>
<evidence type="ECO:0000256" key="1">
    <source>
        <dbReference type="ARBA" id="ARBA00022614"/>
    </source>
</evidence>
<dbReference type="PANTHER" id="PTHR13318">
    <property type="entry name" value="PARTNER OF PAIRED, ISOFORM B-RELATED"/>
    <property type="match status" value="1"/>
</dbReference>
<dbReference type="CDD" id="cd22124">
    <property type="entry name" value="F-box_FBXL13"/>
    <property type="match status" value="1"/>
</dbReference>
<dbReference type="Pfam" id="PF13516">
    <property type="entry name" value="LRR_6"/>
    <property type="match status" value="2"/>
</dbReference>
<accession>A0A7J8D5M5</accession>
<sequence length="660" mass="76510">MASLRNASPKLRSYFKENYIPQVCEALLCGLLVTCPQDPLRYLEEMIIFIMRNGLENLLWDMCIDPSMKPKIRRLSDTYLEQLFGLDDQLITPELMIKACTFYTGNLVKTHFCSWKSTAIPHINESHIQAEKMEKAMEYNNLKLQKYIFCHWHSYVKSKKEQLKETLLRIRQIFNHIKLINILTKWRNKAKNNYKKREDELILKHERLLRKWRNRIKFKEHADEQSISSEQSLSEGSLDEISQSDLSLLPERAILQVFFYLSLRDVIICSQVSHSWMLMTQTSSLWNGIDFSMVKDMITDKYVVSTLQKWRLNVLRLNFRGCLLRLKTLKYISFCKNLQELNLSDCPTLTDESMRYISEGCSGVLYLNLSNTHITNRTMRLLPRHFHNLQNLSLAYCRKFTDKGLQYLNLGNGCHKLIYLDLSGCTQISVQGFKNIANSCTGIMHLTINDMPTLTDNCVKGLMILSRHKKLKDLSLSECYKITDIGIQAFCKGSLILEHLDVSYCQQLSDEIIKALAIYCSNLTYLSIAGCPKITDSAMELLSAKCHYLHILDVSGCILLTDQTLENLQIGCQQLRILRMQYCRLISKEAVMKMSSIVQQQEYSPNDPPLWFGYDCKGKPLSEQQDTTQLKGSELSVKESTYSNEQEAMTFSIKQEEQKI</sequence>
<organism evidence="5 6">
    <name type="scientific">Rousettus aegyptiacus</name>
    <name type="common">Egyptian fruit bat</name>
    <name type="synonym">Pteropus aegyptiacus</name>
    <dbReference type="NCBI Taxonomy" id="9407"/>
    <lineage>
        <taxon>Eukaryota</taxon>
        <taxon>Metazoa</taxon>
        <taxon>Chordata</taxon>
        <taxon>Craniata</taxon>
        <taxon>Vertebrata</taxon>
        <taxon>Euteleostomi</taxon>
        <taxon>Mammalia</taxon>
        <taxon>Eutheria</taxon>
        <taxon>Laurasiatheria</taxon>
        <taxon>Chiroptera</taxon>
        <taxon>Yinpterochiroptera</taxon>
        <taxon>Pteropodoidea</taxon>
        <taxon>Pteropodidae</taxon>
        <taxon>Rousettinae</taxon>
        <taxon>Rousettus</taxon>
    </lineage>
</organism>
<dbReference type="InterPro" id="IPR001810">
    <property type="entry name" value="F-box_dom"/>
</dbReference>
<dbReference type="EMBL" id="JACASE010000013">
    <property type="protein sequence ID" value="KAF6418375.1"/>
    <property type="molecule type" value="Genomic_DNA"/>
</dbReference>
<keyword evidence="2" id="KW-0833">Ubl conjugation pathway</keyword>
<evidence type="ECO:0000313" key="5">
    <source>
        <dbReference type="EMBL" id="KAF6418375.1"/>
    </source>
</evidence>
<feature type="region of interest" description="Disordered" evidence="3">
    <location>
        <begin position="622"/>
        <end position="643"/>
    </location>
</feature>
<dbReference type="CDD" id="cd22977">
    <property type="entry name" value="DD_FBXL13"/>
    <property type="match status" value="1"/>
</dbReference>
<comment type="caution">
    <text evidence="5">The sequence shown here is derived from an EMBL/GenBank/DDBJ whole genome shotgun (WGS) entry which is preliminary data.</text>
</comment>
<reference evidence="5 6" key="1">
    <citation type="journal article" date="2020" name="Nature">
        <title>Six reference-quality genomes reveal evolution of bat adaptations.</title>
        <authorList>
            <person name="Jebb D."/>
            <person name="Huang Z."/>
            <person name="Pippel M."/>
            <person name="Hughes G.M."/>
            <person name="Lavrichenko K."/>
            <person name="Devanna P."/>
            <person name="Winkler S."/>
            <person name="Jermiin L.S."/>
            <person name="Skirmuntt E.C."/>
            <person name="Katzourakis A."/>
            <person name="Burkitt-Gray L."/>
            <person name="Ray D.A."/>
            <person name="Sullivan K.A.M."/>
            <person name="Roscito J.G."/>
            <person name="Kirilenko B.M."/>
            <person name="Davalos L.M."/>
            <person name="Corthals A.P."/>
            <person name="Power M.L."/>
            <person name="Jones G."/>
            <person name="Ransome R.D."/>
            <person name="Dechmann D.K.N."/>
            <person name="Locatelli A.G."/>
            <person name="Puechmaille S.J."/>
            <person name="Fedrigo O."/>
            <person name="Jarvis E.D."/>
            <person name="Hiller M."/>
            <person name="Vernes S.C."/>
            <person name="Myers E.W."/>
            <person name="Teeling E.C."/>
        </authorList>
    </citation>
    <scope>NUCLEOTIDE SEQUENCE [LARGE SCALE GENOMIC DNA]</scope>
    <source>
        <strain evidence="5">MRouAeg1</strain>
        <tissue evidence="5">Muscle</tissue>
    </source>
</reference>
<dbReference type="GO" id="GO:0031146">
    <property type="term" value="P:SCF-dependent proteasomal ubiquitin-dependent protein catabolic process"/>
    <property type="evidence" value="ECO:0007669"/>
    <property type="project" value="TreeGrafter"/>
</dbReference>
<dbReference type="SMART" id="SM00367">
    <property type="entry name" value="LRR_CC"/>
    <property type="match status" value="8"/>
</dbReference>
<evidence type="ECO:0000313" key="6">
    <source>
        <dbReference type="Proteomes" id="UP000593571"/>
    </source>
</evidence>
<dbReference type="GO" id="GO:0019005">
    <property type="term" value="C:SCF ubiquitin ligase complex"/>
    <property type="evidence" value="ECO:0007669"/>
    <property type="project" value="TreeGrafter"/>
</dbReference>
<dbReference type="FunFam" id="3.80.10.10:FF:000134">
    <property type="entry name" value="F-box and leucine rich repeat protein 13"/>
    <property type="match status" value="1"/>
</dbReference>